<sequence>MEPWAWWMIAAIPVGLGLLALGVAVVLNGTAWTLRGAVHHFGCAAADGGFVGVGVLVILWILATPVMIALATFTGFVLSGGDEEGSRPTGGGMELSAADRRILRGEGGSESERRHEFGHDL</sequence>
<feature type="region of interest" description="Disordered" evidence="1">
    <location>
        <begin position="81"/>
        <end position="121"/>
    </location>
</feature>
<organism evidence="3">
    <name type="scientific">uncultured organism</name>
    <dbReference type="NCBI Taxonomy" id="155900"/>
    <lineage>
        <taxon>unclassified sequences</taxon>
        <taxon>environmental samples</taxon>
    </lineage>
</organism>
<dbReference type="EMBL" id="MN079144">
    <property type="protein sequence ID" value="QEA06457.1"/>
    <property type="molecule type" value="Genomic_DNA"/>
</dbReference>
<reference evidence="3" key="1">
    <citation type="submission" date="2019-06" db="EMBL/GenBank/DDBJ databases">
        <authorList>
            <person name="Murdoch R.W."/>
            <person name="Fathepure B."/>
        </authorList>
    </citation>
    <scope>NUCLEOTIDE SEQUENCE</scope>
</reference>
<gene>
    <name evidence="3" type="ORF">KBTEX_02795</name>
</gene>
<feature type="transmembrane region" description="Helical" evidence="2">
    <location>
        <begin position="6"/>
        <end position="27"/>
    </location>
</feature>
<proteinExistence type="predicted"/>
<evidence type="ECO:0000256" key="1">
    <source>
        <dbReference type="SAM" id="MobiDB-lite"/>
    </source>
</evidence>
<feature type="compositionally biased region" description="Basic and acidic residues" evidence="1">
    <location>
        <begin position="110"/>
        <end position="121"/>
    </location>
</feature>
<name>A0A5B8RI67_9ZZZZ</name>
<dbReference type="AlphaFoldDB" id="A0A5B8RI67"/>
<evidence type="ECO:0000256" key="2">
    <source>
        <dbReference type="SAM" id="Phobius"/>
    </source>
</evidence>
<feature type="transmembrane region" description="Helical" evidence="2">
    <location>
        <begin position="48"/>
        <end position="78"/>
    </location>
</feature>
<keyword evidence="2" id="KW-0812">Transmembrane</keyword>
<protein>
    <submittedName>
        <fullName evidence="3">Uncharacterized protein</fullName>
    </submittedName>
</protein>
<evidence type="ECO:0000313" key="3">
    <source>
        <dbReference type="EMBL" id="QEA06457.1"/>
    </source>
</evidence>
<keyword evidence="2" id="KW-1133">Transmembrane helix</keyword>
<keyword evidence="2" id="KW-0472">Membrane</keyword>
<accession>A0A5B8RI67</accession>